<feature type="domain" description="HTH araC/xylS-type" evidence="5">
    <location>
        <begin position="167"/>
        <end position="265"/>
    </location>
</feature>
<accession>A0A9D1AMS7</accession>
<feature type="compositionally biased region" description="Basic and acidic residues" evidence="4">
    <location>
        <begin position="266"/>
        <end position="275"/>
    </location>
</feature>
<keyword evidence="1" id="KW-0805">Transcription regulation</keyword>
<dbReference type="SUPFAM" id="SSF51182">
    <property type="entry name" value="RmlC-like cupins"/>
    <property type="match status" value="1"/>
</dbReference>
<keyword evidence="2" id="KW-0238">DNA-binding</keyword>
<name>A0A9D1AMS7_9FIRM</name>
<dbReference type="PANTHER" id="PTHR43280:SF27">
    <property type="entry name" value="TRANSCRIPTIONAL REGULATOR MTLR"/>
    <property type="match status" value="1"/>
</dbReference>
<dbReference type="SMART" id="SM00342">
    <property type="entry name" value="HTH_ARAC"/>
    <property type="match status" value="1"/>
</dbReference>
<dbReference type="AlphaFoldDB" id="A0A9D1AMS7"/>
<dbReference type="EMBL" id="DVGZ01000048">
    <property type="protein sequence ID" value="HIR46987.1"/>
    <property type="molecule type" value="Genomic_DNA"/>
</dbReference>
<feature type="region of interest" description="Disordered" evidence="4">
    <location>
        <begin position="266"/>
        <end position="303"/>
    </location>
</feature>
<dbReference type="Pfam" id="PF06249">
    <property type="entry name" value="EutQ"/>
    <property type="match status" value="1"/>
</dbReference>
<organism evidence="6 7">
    <name type="scientific">Candidatus Caccousia avicola</name>
    <dbReference type="NCBI Taxonomy" id="2840721"/>
    <lineage>
        <taxon>Bacteria</taxon>
        <taxon>Bacillati</taxon>
        <taxon>Bacillota</taxon>
        <taxon>Clostridia</taxon>
        <taxon>Eubacteriales</taxon>
        <taxon>Oscillospiraceae</taxon>
        <taxon>Oscillospiraceae incertae sedis</taxon>
        <taxon>Candidatus Caccousia</taxon>
    </lineage>
</organism>
<gene>
    <name evidence="6" type="ORF">IAB89_04920</name>
</gene>
<evidence type="ECO:0000256" key="2">
    <source>
        <dbReference type="ARBA" id="ARBA00023125"/>
    </source>
</evidence>
<evidence type="ECO:0000313" key="7">
    <source>
        <dbReference type="Proteomes" id="UP000824242"/>
    </source>
</evidence>
<dbReference type="GO" id="GO:0003700">
    <property type="term" value="F:DNA-binding transcription factor activity"/>
    <property type="evidence" value="ECO:0007669"/>
    <property type="project" value="InterPro"/>
</dbReference>
<dbReference type="InterPro" id="IPR010424">
    <property type="entry name" value="EutQ"/>
</dbReference>
<dbReference type="Pfam" id="PF12833">
    <property type="entry name" value="HTH_18"/>
    <property type="match status" value="1"/>
</dbReference>
<dbReference type="InterPro" id="IPR020449">
    <property type="entry name" value="Tscrpt_reg_AraC-type_HTH"/>
</dbReference>
<reference evidence="6" key="2">
    <citation type="journal article" date="2021" name="PeerJ">
        <title>Extensive microbial diversity within the chicken gut microbiome revealed by metagenomics and culture.</title>
        <authorList>
            <person name="Gilroy R."/>
            <person name="Ravi A."/>
            <person name="Getino M."/>
            <person name="Pursley I."/>
            <person name="Horton D.L."/>
            <person name="Alikhan N.F."/>
            <person name="Baker D."/>
            <person name="Gharbi K."/>
            <person name="Hall N."/>
            <person name="Watson M."/>
            <person name="Adriaenssens E.M."/>
            <person name="Foster-Nyarko E."/>
            <person name="Jarju S."/>
            <person name="Secka A."/>
            <person name="Antonio M."/>
            <person name="Oren A."/>
            <person name="Chaudhuri R.R."/>
            <person name="La Ragione R."/>
            <person name="Hildebrand F."/>
            <person name="Pallen M.J."/>
        </authorList>
    </citation>
    <scope>NUCLEOTIDE SEQUENCE</scope>
    <source>
        <strain evidence="6">ChiSxjej1B13-7958</strain>
    </source>
</reference>
<reference evidence="6" key="1">
    <citation type="submission" date="2020-10" db="EMBL/GenBank/DDBJ databases">
        <authorList>
            <person name="Gilroy R."/>
        </authorList>
    </citation>
    <scope>NUCLEOTIDE SEQUENCE</scope>
    <source>
        <strain evidence="6">ChiSxjej1B13-7958</strain>
    </source>
</reference>
<dbReference type="PRINTS" id="PR00032">
    <property type="entry name" value="HTHARAC"/>
</dbReference>
<evidence type="ECO:0000259" key="5">
    <source>
        <dbReference type="PROSITE" id="PS01124"/>
    </source>
</evidence>
<evidence type="ECO:0000313" key="6">
    <source>
        <dbReference type="EMBL" id="HIR46987.1"/>
    </source>
</evidence>
<dbReference type="PROSITE" id="PS01124">
    <property type="entry name" value="HTH_ARAC_FAMILY_2"/>
    <property type="match status" value="1"/>
</dbReference>
<dbReference type="InterPro" id="IPR014710">
    <property type="entry name" value="RmlC-like_jellyroll"/>
</dbReference>
<dbReference type="GO" id="GO:0043565">
    <property type="term" value="F:sequence-specific DNA binding"/>
    <property type="evidence" value="ECO:0007669"/>
    <property type="project" value="InterPro"/>
</dbReference>
<dbReference type="Gene3D" id="1.10.10.60">
    <property type="entry name" value="Homeodomain-like"/>
    <property type="match status" value="2"/>
</dbReference>
<protein>
    <submittedName>
        <fullName evidence="6">Helix-turn-helix transcriptional regulator</fullName>
    </submittedName>
</protein>
<dbReference type="InterPro" id="IPR011051">
    <property type="entry name" value="RmlC_Cupin_sf"/>
</dbReference>
<dbReference type="InterPro" id="IPR009057">
    <property type="entry name" value="Homeodomain-like_sf"/>
</dbReference>
<proteinExistence type="predicted"/>
<dbReference type="PANTHER" id="PTHR43280">
    <property type="entry name" value="ARAC-FAMILY TRANSCRIPTIONAL REGULATOR"/>
    <property type="match status" value="1"/>
</dbReference>
<evidence type="ECO:0000256" key="1">
    <source>
        <dbReference type="ARBA" id="ARBA00023015"/>
    </source>
</evidence>
<dbReference type="Proteomes" id="UP000824242">
    <property type="component" value="Unassembled WGS sequence"/>
</dbReference>
<sequence length="303" mass="34294">MDGYYEHSRDVEKTPSCWRSVNNTCFPHFHSCVEITYVTEGSLDYVLNGHGGTARAGQVIVAPSYTVHYFNTPQSSGSIVLTVPLDYVPSFRKLIARRTFCRLIWDDPDPQSELLHSLEKLTELCTVKGRNPPELRTKGYLYTVLGILTDCLGLTENEEGTDAFLARDILQYLDQHYRFDVTLETLAARFGYSKSRFSHLFHAYFGCGIPEYINTLRCRSAALLLTQESASLTSAAMNSGFESMRTFYRSFKKSFGISPSEYLREKRGREPDDMLHNPFYLSGGVLSRREPGSGETTGEEMSE</sequence>
<evidence type="ECO:0000256" key="3">
    <source>
        <dbReference type="ARBA" id="ARBA00023163"/>
    </source>
</evidence>
<evidence type="ECO:0000256" key="4">
    <source>
        <dbReference type="SAM" id="MobiDB-lite"/>
    </source>
</evidence>
<dbReference type="Gene3D" id="2.60.120.10">
    <property type="entry name" value="Jelly Rolls"/>
    <property type="match status" value="1"/>
</dbReference>
<dbReference type="SUPFAM" id="SSF46689">
    <property type="entry name" value="Homeodomain-like"/>
    <property type="match status" value="2"/>
</dbReference>
<comment type="caution">
    <text evidence="6">The sequence shown here is derived from an EMBL/GenBank/DDBJ whole genome shotgun (WGS) entry which is preliminary data.</text>
</comment>
<dbReference type="InterPro" id="IPR018060">
    <property type="entry name" value="HTH_AraC"/>
</dbReference>
<keyword evidence="3" id="KW-0804">Transcription</keyword>